<gene>
    <name evidence="2" type="ORF">DET55_12577</name>
</gene>
<dbReference type="Proteomes" id="UP000256530">
    <property type="component" value="Unassembled WGS sequence"/>
</dbReference>
<accession>A0A3D9U7N2</accession>
<dbReference type="RefSeq" id="WP_113936566.1">
    <property type="nucleotide sequence ID" value="NZ_QTTY01000025.1"/>
</dbReference>
<evidence type="ECO:0000313" key="3">
    <source>
        <dbReference type="Proteomes" id="UP000256530"/>
    </source>
</evidence>
<name>A0A3D9U7N2_BACMY</name>
<protein>
    <submittedName>
        <fullName evidence="2">Regulator of RNase E activity RraB</fullName>
    </submittedName>
</protein>
<dbReference type="SUPFAM" id="SSF89946">
    <property type="entry name" value="Hypothetical protein VC0424"/>
    <property type="match status" value="1"/>
</dbReference>
<sequence>MKFPRDEDGQVLNMLYKQGLDFNKKHIVDFFIAIPHQDNGEKIIGRLQALGLNCEFDFNEEFEDWTCTCSKEMFLIYEDIVEMQKELNKLSEEFGGYTDGWGTFA</sequence>
<dbReference type="Pfam" id="PF06877">
    <property type="entry name" value="RraB"/>
    <property type="match status" value="1"/>
</dbReference>
<dbReference type="Gene3D" id="3.30.70.970">
    <property type="entry name" value="RraB-like"/>
    <property type="match status" value="1"/>
</dbReference>
<proteinExistence type="predicted"/>
<dbReference type="AlphaFoldDB" id="A0A3D9U7N2"/>
<dbReference type="InterPro" id="IPR009671">
    <property type="entry name" value="RraB_dom"/>
</dbReference>
<evidence type="ECO:0000259" key="1">
    <source>
        <dbReference type="Pfam" id="PF06877"/>
    </source>
</evidence>
<feature type="domain" description="Regulator of ribonuclease activity B" evidence="1">
    <location>
        <begin position="6"/>
        <end position="103"/>
    </location>
</feature>
<dbReference type="EMBL" id="QTTY01000025">
    <property type="protein sequence ID" value="REF25226.1"/>
    <property type="molecule type" value="Genomic_DNA"/>
</dbReference>
<comment type="caution">
    <text evidence="2">The sequence shown here is derived from an EMBL/GenBank/DDBJ whole genome shotgun (WGS) entry which is preliminary data.</text>
</comment>
<reference evidence="2 3" key="1">
    <citation type="submission" date="2018-08" db="EMBL/GenBank/DDBJ databases">
        <title>Freshwater and sediment microbial communities from various areas in North America, analyzing microbe dynamics in response to fracking.</title>
        <authorList>
            <person name="Lamendella R."/>
        </authorList>
    </citation>
    <scope>NUCLEOTIDE SEQUENCE [LARGE SCALE GENOMIC DNA]</scope>
    <source>
        <strain evidence="2 3">DB-1</strain>
    </source>
</reference>
<dbReference type="InterPro" id="IPR036701">
    <property type="entry name" value="RraB-like_sf"/>
</dbReference>
<organism evidence="2 3">
    <name type="scientific">Bacillus mycoides</name>
    <dbReference type="NCBI Taxonomy" id="1405"/>
    <lineage>
        <taxon>Bacteria</taxon>
        <taxon>Bacillati</taxon>
        <taxon>Bacillota</taxon>
        <taxon>Bacilli</taxon>
        <taxon>Bacillales</taxon>
        <taxon>Bacillaceae</taxon>
        <taxon>Bacillus</taxon>
        <taxon>Bacillus cereus group</taxon>
    </lineage>
</organism>
<evidence type="ECO:0000313" key="2">
    <source>
        <dbReference type="EMBL" id="REF25226.1"/>
    </source>
</evidence>